<evidence type="ECO:0000259" key="1">
    <source>
        <dbReference type="PROSITE" id="PS50943"/>
    </source>
</evidence>
<dbReference type="Proteomes" id="UP000275925">
    <property type="component" value="Unassembled WGS sequence"/>
</dbReference>
<protein>
    <submittedName>
        <fullName evidence="2">Transcriptional regulators</fullName>
    </submittedName>
</protein>
<dbReference type="SMART" id="SM00530">
    <property type="entry name" value="HTH_XRE"/>
    <property type="match status" value="1"/>
</dbReference>
<dbReference type="CDD" id="cd00093">
    <property type="entry name" value="HTH_XRE"/>
    <property type="match status" value="1"/>
</dbReference>
<feature type="domain" description="HTH cro/C1-type" evidence="1">
    <location>
        <begin position="18"/>
        <end position="72"/>
    </location>
</feature>
<dbReference type="SUPFAM" id="SSF47413">
    <property type="entry name" value="lambda repressor-like DNA-binding domains"/>
    <property type="match status" value="1"/>
</dbReference>
<gene>
    <name evidence="2" type="ORF">NO2_0258</name>
</gene>
<dbReference type="GO" id="GO:0003677">
    <property type="term" value="F:DNA binding"/>
    <property type="evidence" value="ECO:0007669"/>
    <property type="project" value="InterPro"/>
</dbReference>
<reference evidence="2 3" key="1">
    <citation type="journal article" date="2019" name="ISME J.">
        <title>Genome analyses of uncultured TG2/ZB3 bacteria in 'Margulisbacteria' specifically attached to ectosymbiotic spirochetes of protists in the termite gut.</title>
        <authorList>
            <person name="Utami Y.D."/>
            <person name="Kuwahara H."/>
            <person name="Igai K."/>
            <person name="Murakami T."/>
            <person name="Sugaya K."/>
            <person name="Morikawa T."/>
            <person name="Nagura Y."/>
            <person name="Yuki M."/>
            <person name="Deevong P."/>
            <person name="Inoue T."/>
            <person name="Kihara K."/>
            <person name="Lo N."/>
            <person name="Yamada A."/>
            <person name="Ohkuma M."/>
            <person name="Hongoh Y."/>
        </authorList>
    </citation>
    <scope>NUCLEOTIDE SEQUENCE [LARGE SCALE GENOMIC DNA]</scope>
    <source>
        <strain evidence="2">NkOx7-02</strain>
    </source>
</reference>
<dbReference type="AlphaFoldDB" id="A0A388TEY0"/>
<evidence type="ECO:0000313" key="3">
    <source>
        <dbReference type="Proteomes" id="UP000275925"/>
    </source>
</evidence>
<dbReference type="Pfam" id="PF01381">
    <property type="entry name" value="HTH_3"/>
    <property type="match status" value="1"/>
</dbReference>
<sequence length="137" mass="16034">MEKSEIEKRLKTLMCGKLKQIKEKNGYSLEEMAYEIGLDYASFYSIYKGRTLPRMVTLFQISETYGIPLEAWFRDVEKLAVRERAVRRREFSELARVFNRLDIKAQKATLKILRHYLRKQKGCEVVSVFFSALPGAA</sequence>
<comment type="caution">
    <text evidence="2">The sequence shown here is derived from an EMBL/GenBank/DDBJ whole genome shotgun (WGS) entry which is preliminary data.</text>
</comment>
<organism evidence="2 3">
    <name type="scientific">Candidatus Termititenax persephonae</name>
    <dbReference type="NCBI Taxonomy" id="2218525"/>
    <lineage>
        <taxon>Bacteria</taxon>
        <taxon>Bacillati</taxon>
        <taxon>Candidatus Margulisiibacteriota</taxon>
        <taxon>Candidatus Termititenacia</taxon>
        <taxon>Candidatus Termititenacales</taxon>
        <taxon>Candidatus Termititenacaceae</taxon>
        <taxon>Candidatus Termititenax</taxon>
    </lineage>
</organism>
<name>A0A388TEY0_9BACT</name>
<dbReference type="InterPro" id="IPR010982">
    <property type="entry name" value="Lambda_DNA-bd_dom_sf"/>
</dbReference>
<keyword evidence="3" id="KW-1185">Reference proteome</keyword>
<dbReference type="InterPro" id="IPR001387">
    <property type="entry name" value="Cro/C1-type_HTH"/>
</dbReference>
<dbReference type="Gene3D" id="1.10.260.40">
    <property type="entry name" value="lambda repressor-like DNA-binding domains"/>
    <property type="match status" value="1"/>
</dbReference>
<dbReference type="EMBL" id="BGZO01000004">
    <property type="protein sequence ID" value="GBR75600.1"/>
    <property type="molecule type" value="Genomic_DNA"/>
</dbReference>
<proteinExistence type="predicted"/>
<accession>A0A388TEY0</accession>
<dbReference type="PROSITE" id="PS50943">
    <property type="entry name" value="HTH_CROC1"/>
    <property type="match status" value="1"/>
</dbReference>
<evidence type="ECO:0000313" key="2">
    <source>
        <dbReference type="EMBL" id="GBR75600.1"/>
    </source>
</evidence>